<accession>A0A2K6FEF1</accession>
<keyword evidence="2" id="KW-1133">Transmembrane helix</keyword>
<dbReference type="KEGG" id="pcoq:105817903"/>
<dbReference type="PANTHER" id="PTHR15452:SF5">
    <property type="entry name" value="LEUKOCYTE-SPECIFIC TRANSCRIPT 1 PROTEIN"/>
    <property type="match status" value="1"/>
</dbReference>
<proteinExistence type="predicted"/>
<reference evidence="3" key="2">
    <citation type="submission" date="2025-09" db="UniProtKB">
        <authorList>
            <consortium name="Ensembl"/>
        </authorList>
    </citation>
    <scope>IDENTIFICATION</scope>
</reference>
<evidence type="ECO:0000256" key="2">
    <source>
        <dbReference type="SAM" id="Phobius"/>
    </source>
</evidence>
<name>A0A2K6FEF1_PROCO</name>
<organism evidence="3 4">
    <name type="scientific">Propithecus coquereli</name>
    <name type="common">Coquerel's sifaka</name>
    <name type="synonym">Propithecus verreauxi coquereli</name>
    <dbReference type="NCBI Taxonomy" id="379532"/>
    <lineage>
        <taxon>Eukaryota</taxon>
        <taxon>Metazoa</taxon>
        <taxon>Chordata</taxon>
        <taxon>Craniata</taxon>
        <taxon>Vertebrata</taxon>
        <taxon>Euteleostomi</taxon>
        <taxon>Mammalia</taxon>
        <taxon>Eutheria</taxon>
        <taxon>Euarchontoglires</taxon>
        <taxon>Primates</taxon>
        <taxon>Strepsirrhini</taxon>
        <taxon>Lemuriformes</taxon>
        <taxon>Indriidae</taxon>
        <taxon>Propithecus</taxon>
    </lineage>
</organism>
<dbReference type="GO" id="GO:0000902">
    <property type="term" value="P:cell morphogenesis"/>
    <property type="evidence" value="ECO:0007669"/>
    <property type="project" value="InterPro"/>
</dbReference>
<dbReference type="InterPro" id="IPR007775">
    <property type="entry name" value="Leukocyte-sp_tscrpt_1_LST1"/>
</dbReference>
<feature type="transmembrane region" description="Helical" evidence="2">
    <location>
        <begin position="12"/>
        <end position="37"/>
    </location>
</feature>
<dbReference type="GO" id="GO:0006955">
    <property type="term" value="P:immune response"/>
    <property type="evidence" value="ECO:0007669"/>
    <property type="project" value="InterPro"/>
</dbReference>
<dbReference type="GO" id="GO:0005829">
    <property type="term" value="C:cytosol"/>
    <property type="evidence" value="ECO:0007669"/>
    <property type="project" value="Ensembl"/>
</dbReference>
<evidence type="ECO:0000256" key="1">
    <source>
        <dbReference type="SAM" id="MobiDB-lite"/>
    </source>
</evidence>
<dbReference type="PANTHER" id="PTHR15452">
    <property type="entry name" value="LEUKOCYTE-SPECIFIC TRANSCRIPT 1 PROTEIN"/>
    <property type="match status" value="1"/>
</dbReference>
<dbReference type="Ensembl" id="ENSPCOT00000022938.1">
    <property type="protein sequence ID" value="ENSPCOP00000012340.1"/>
    <property type="gene ID" value="ENSPCOG00000017743.1"/>
</dbReference>
<dbReference type="RefSeq" id="XP_012509193.1">
    <property type="nucleotide sequence ID" value="XM_012653739.1"/>
</dbReference>
<evidence type="ECO:0000313" key="3">
    <source>
        <dbReference type="Ensembl" id="ENSPCOP00000012340.1"/>
    </source>
</evidence>
<dbReference type="GeneTree" id="ENSGT00730000112003"/>
<dbReference type="OMA" id="FICLCRG"/>
<dbReference type="GO" id="GO:0005886">
    <property type="term" value="C:plasma membrane"/>
    <property type="evidence" value="ECO:0007669"/>
    <property type="project" value="Ensembl"/>
</dbReference>
<dbReference type="CTD" id="7940"/>
<keyword evidence="2" id="KW-0812">Transmembrane</keyword>
<dbReference type="AlphaFoldDB" id="A0A2K6FEF1"/>
<dbReference type="OrthoDB" id="9717492at2759"/>
<sequence>MPPCNDENWCRYLFGCLGLGALLLLAVVILCACLCRLHRRVKRLERSWAQLSKQELHYASLQRLPMPSSEGPDPWGREEEGTKADPSADYACIANKKPT</sequence>
<keyword evidence="4" id="KW-1185">Reference proteome</keyword>
<dbReference type="GeneID" id="105817903"/>
<evidence type="ECO:0000313" key="4">
    <source>
        <dbReference type="Proteomes" id="UP000233160"/>
    </source>
</evidence>
<dbReference type="GO" id="GO:0050672">
    <property type="term" value="P:negative regulation of lymphocyte proliferation"/>
    <property type="evidence" value="ECO:0007669"/>
    <property type="project" value="Ensembl"/>
</dbReference>
<protein>
    <submittedName>
        <fullName evidence="3">Leukocyte specific transcript 1</fullName>
    </submittedName>
</protein>
<feature type="region of interest" description="Disordered" evidence="1">
    <location>
        <begin position="64"/>
        <end position="99"/>
    </location>
</feature>
<dbReference type="Pfam" id="PF05083">
    <property type="entry name" value="LST1"/>
    <property type="match status" value="1"/>
</dbReference>
<gene>
    <name evidence="3" type="primary">LST1</name>
</gene>
<dbReference type="GO" id="GO:0016358">
    <property type="term" value="P:dendrite development"/>
    <property type="evidence" value="ECO:0007669"/>
    <property type="project" value="Ensembl"/>
</dbReference>
<dbReference type="STRING" id="379532.ENSPCOP00000012340"/>
<reference evidence="3" key="1">
    <citation type="submission" date="2025-08" db="UniProtKB">
        <authorList>
            <consortium name="Ensembl"/>
        </authorList>
    </citation>
    <scope>IDENTIFICATION</scope>
</reference>
<dbReference type="Proteomes" id="UP000233160">
    <property type="component" value="Unassembled WGS sequence"/>
</dbReference>
<keyword evidence="2" id="KW-0472">Membrane</keyword>